<dbReference type="OrthoDB" id="9807065at2"/>
<dbReference type="STRING" id="313628.LNTAR_17348"/>
<dbReference type="InterPro" id="IPR005672">
    <property type="entry name" value="Phosphate_PstA"/>
</dbReference>
<reference evidence="12 13" key="1">
    <citation type="journal article" date="2010" name="J. Bacteriol.">
        <title>Genome sequence of Lentisphaera araneosa HTCC2155T, the type species of the order Lentisphaerales in the phylum Lentisphaerae.</title>
        <authorList>
            <person name="Thrash J.C."/>
            <person name="Cho J.C."/>
            <person name="Vergin K.L."/>
            <person name="Morris R.M."/>
            <person name="Giovannoni S.J."/>
        </authorList>
    </citation>
    <scope>NUCLEOTIDE SEQUENCE [LARGE SCALE GENOMIC DNA]</scope>
    <source>
        <strain evidence="12 13">HTCC2155</strain>
    </source>
</reference>
<evidence type="ECO:0000256" key="10">
    <source>
        <dbReference type="SAM" id="Coils"/>
    </source>
</evidence>
<dbReference type="Gene3D" id="1.10.3720.10">
    <property type="entry name" value="MetI-like"/>
    <property type="match status" value="1"/>
</dbReference>
<feature type="domain" description="ABC transmembrane type-1" evidence="11">
    <location>
        <begin position="300"/>
        <end position="535"/>
    </location>
</feature>
<sequence length="551" mass="60840">MSKEHKIKGETRVWITGLGLSAGLIMTLSILGLIFYYGLSVFWPKDVVTVNVPEELAIRDKKGTSTSFWGIEVKRVEQQIPGRSKEEKPISVQYYTANRDAYGNSFIFVKESQLNISEQLDPNVMIMERESESRAIVKPLKIVVDGKEIEASAANFIEEFDNAIQHAADKRHAAEELVGGILLDIANEIKNLKVVIHKKQLAEQDTSAEEAQMKELKARADENAKKVNDLYEEKDKDSLTVQVNPNGMTYEMPIGEVIRYNFPNQLGTMSRLSLFFENVYEYVTAYPREANTEGGIFPAIIGTLVMTIVMCIPVTFFGVITAIYLHEYAKDSLVTRAVRIAINNLAGVPSIVFGAFGLGFFIYFIGSNIDDFFFKDWKLATGEPIFGTGGLLWASLTLALMTLPVVIVSTEEALSSVPHGLREGAMGCGATKWQSIWTVILPSATPGIITGMILAMARGAGEVAPLMLVGVVKLAPSLPVNATYPFVHIDQKFMHLGFHIYDLGFQSPDSEAAKPMVYATTLFLILTVTGLNLAGIIIRQRLKKRFATGAF</sequence>
<comment type="subcellular location">
    <subcellularLocation>
        <location evidence="1 9">Cell membrane</location>
        <topology evidence="1 9">Multi-pass membrane protein</topology>
    </subcellularLocation>
</comment>
<evidence type="ECO:0000256" key="4">
    <source>
        <dbReference type="ARBA" id="ARBA00022448"/>
    </source>
</evidence>
<comment type="caution">
    <text evidence="12">The sequence shown here is derived from an EMBL/GenBank/DDBJ whole genome shotgun (WGS) entry which is preliminary data.</text>
</comment>
<dbReference type="SUPFAM" id="SSF161098">
    <property type="entry name" value="MetI-like"/>
    <property type="match status" value="1"/>
</dbReference>
<organism evidence="12 13">
    <name type="scientific">Lentisphaera araneosa HTCC2155</name>
    <dbReference type="NCBI Taxonomy" id="313628"/>
    <lineage>
        <taxon>Bacteria</taxon>
        <taxon>Pseudomonadati</taxon>
        <taxon>Lentisphaerota</taxon>
        <taxon>Lentisphaeria</taxon>
        <taxon>Lentisphaerales</taxon>
        <taxon>Lentisphaeraceae</taxon>
        <taxon>Lentisphaera</taxon>
    </lineage>
</organism>
<proteinExistence type="inferred from homology"/>
<keyword evidence="10" id="KW-0175">Coiled coil</keyword>
<feature type="transmembrane region" description="Helical" evidence="9">
    <location>
        <begin position="296"/>
        <end position="325"/>
    </location>
</feature>
<dbReference type="RefSeq" id="WP_007276660.1">
    <property type="nucleotide sequence ID" value="NZ_ABCK01000001.1"/>
</dbReference>
<protein>
    <recommendedName>
        <fullName evidence="3 9">Phosphate transport system permease protein PstA</fullName>
    </recommendedName>
</protein>
<name>A6DFF8_9BACT</name>
<evidence type="ECO:0000256" key="8">
    <source>
        <dbReference type="ARBA" id="ARBA00023136"/>
    </source>
</evidence>
<evidence type="ECO:0000313" key="12">
    <source>
        <dbReference type="EMBL" id="EDM29538.1"/>
    </source>
</evidence>
<evidence type="ECO:0000256" key="9">
    <source>
        <dbReference type="RuleBase" id="RU363043"/>
    </source>
</evidence>
<evidence type="ECO:0000256" key="7">
    <source>
        <dbReference type="ARBA" id="ARBA00022989"/>
    </source>
</evidence>
<gene>
    <name evidence="12" type="ORF">LNTAR_17348</name>
</gene>
<feature type="transmembrane region" description="Helical" evidence="9">
    <location>
        <begin position="12"/>
        <end position="39"/>
    </location>
</feature>
<keyword evidence="4" id="KW-0813">Transport</keyword>
<dbReference type="Pfam" id="PF00528">
    <property type="entry name" value="BPD_transp_1"/>
    <property type="match status" value="1"/>
</dbReference>
<comment type="similarity">
    <text evidence="2 9">Belongs to the binding-protein-dependent transport system permease family. CysTW subfamily.</text>
</comment>
<dbReference type="AlphaFoldDB" id="A6DFF8"/>
<dbReference type="InterPro" id="IPR000515">
    <property type="entry name" value="MetI-like"/>
</dbReference>
<dbReference type="Proteomes" id="UP000004947">
    <property type="component" value="Unassembled WGS sequence"/>
</dbReference>
<accession>A6DFF8</accession>
<keyword evidence="6 9" id="KW-0812">Transmembrane</keyword>
<evidence type="ECO:0000256" key="2">
    <source>
        <dbReference type="ARBA" id="ARBA00007069"/>
    </source>
</evidence>
<dbReference type="eggNOG" id="COG0581">
    <property type="taxonomic scope" value="Bacteria"/>
</dbReference>
<dbReference type="GO" id="GO:0035435">
    <property type="term" value="P:phosphate ion transmembrane transport"/>
    <property type="evidence" value="ECO:0007669"/>
    <property type="project" value="InterPro"/>
</dbReference>
<dbReference type="PANTHER" id="PTHR43470">
    <property type="entry name" value="PHOSPHATE TRANSPORT SYSTEM PERMEASE PROTEIN PSTA-RELATED"/>
    <property type="match status" value="1"/>
</dbReference>
<keyword evidence="13" id="KW-1185">Reference proteome</keyword>
<keyword evidence="7 9" id="KW-1133">Transmembrane helix</keyword>
<dbReference type="CDD" id="cd06261">
    <property type="entry name" value="TM_PBP2"/>
    <property type="match status" value="1"/>
</dbReference>
<evidence type="ECO:0000256" key="6">
    <source>
        <dbReference type="ARBA" id="ARBA00022692"/>
    </source>
</evidence>
<feature type="transmembrane region" description="Helical" evidence="9">
    <location>
        <begin position="385"/>
        <end position="408"/>
    </location>
</feature>
<evidence type="ECO:0000313" key="13">
    <source>
        <dbReference type="Proteomes" id="UP000004947"/>
    </source>
</evidence>
<keyword evidence="8 9" id="KW-0472">Membrane</keyword>
<evidence type="ECO:0000259" key="11">
    <source>
        <dbReference type="PROSITE" id="PS50928"/>
    </source>
</evidence>
<evidence type="ECO:0000256" key="1">
    <source>
        <dbReference type="ARBA" id="ARBA00004651"/>
    </source>
</evidence>
<feature type="transmembrane region" description="Helical" evidence="9">
    <location>
        <begin position="345"/>
        <end position="365"/>
    </location>
</feature>
<dbReference type="GO" id="GO:0005315">
    <property type="term" value="F:phosphate transmembrane transporter activity"/>
    <property type="evidence" value="ECO:0007669"/>
    <property type="project" value="InterPro"/>
</dbReference>
<evidence type="ECO:0000256" key="5">
    <source>
        <dbReference type="ARBA" id="ARBA00022475"/>
    </source>
</evidence>
<dbReference type="PROSITE" id="PS50928">
    <property type="entry name" value="ABC_TM1"/>
    <property type="match status" value="1"/>
</dbReference>
<dbReference type="GO" id="GO:0005886">
    <property type="term" value="C:plasma membrane"/>
    <property type="evidence" value="ECO:0007669"/>
    <property type="project" value="UniProtKB-SubCell"/>
</dbReference>
<dbReference type="PANTHER" id="PTHR43470:SF6">
    <property type="entry name" value="PHOSPHATE TRANSPORT SYSTEM PERMEASE PROTEIN PSTA"/>
    <property type="match status" value="1"/>
</dbReference>
<dbReference type="InterPro" id="IPR035906">
    <property type="entry name" value="MetI-like_sf"/>
</dbReference>
<dbReference type="EMBL" id="ABCK01000001">
    <property type="protein sequence ID" value="EDM29538.1"/>
    <property type="molecule type" value="Genomic_DNA"/>
</dbReference>
<keyword evidence="5 9" id="KW-1003">Cell membrane</keyword>
<feature type="transmembrane region" description="Helical" evidence="9">
    <location>
        <begin position="436"/>
        <end position="457"/>
    </location>
</feature>
<feature type="transmembrane region" description="Helical" evidence="9">
    <location>
        <begin position="516"/>
        <end position="538"/>
    </location>
</feature>
<dbReference type="NCBIfam" id="TIGR00974">
    <property type="entry name" value="3a0107s02c"/>
    <property type="match status" value="1"/>
</dbReference>
<feature type="coiled-coil region" evidence="10">
    <location>
        <begin position="157"/>
        <end position="233"/>
    </location>
</feature>
<evidence type="ECO:0000256" key="3">
    <source>
        <dbReference type="ARBA" id="ARBA00016864"/>
    </source>
</evidence>